<name>A0A0A0DC15_9PROT</name>
<keyword evidence="1" id="KW-0547">Nucleotide-binding</keyword>
<dbReference type="AlphaFoldDB" id="A0A0A0DC15"/>
<evidence type="ECO:0000256" key="2">
    <source>
        <dbReference type="ARBA" id="ARBA00022840"/>
    </source>
</evidence>
<dbReference type="SUPFAM" id="SSF52540">
    <property type="entry name" value="P-loop containing nucleoside triphosphate hydrolases"/>
    <property type="match status" value="1"/>
</dbReference>
<dbReference type="RefSeq" id="WP_034834817.1">
    <property type="nucleotide sequence ID" value="NZ_JANX01000086.1"/>
</dbReference>
<evidence type="ECO:0000313" key="3">
    <source>
        <dbReference type="EMBL" id="KGM34532.1"/>
    </source>
</evidence>
<dbReference type="GO" id="GO:0005524">
    <property type="term" value="F:ATP binding"/>
    <property type="evidence" value="ECO:0007669"/>
    <property type="project" value="UniProtKB-KW"/>
</dbReference>
<evidence type="ECO:0000313" key="4">
    <source>
        <dbReference type="Proteomes" id="UP000029995"/>
    </source>
</evidence>
<dbReference type="GO" id="GO:0016887">
    <property type="term" value="F:ATP hydrolysis activity"/>
    <property type="evidence" value="ECO:0007669"/>
    <property type="project" value="InterPro"/>
</dbReference>
<comment type="caution">
    <text evidence="3">The sequence shown here is derived from an EMBL/GenBank/DDBJ whole genome shotgun (WGS) entry which is preliminary data.</text>
</comment>
<protein>
    <submittedName>
        <fullName evidence="3">ATPase</fullName>
    </submittedName>
</protein>
<reference evidence="3 4" key="1">
    <citation type="submission" date="2014-01" db="EMBL/GenBank/DDBJ databases">
        <title>Genome sequence determination for a cystic fibrosis isolate, Inquilinus limosus.</title>
        <authorList>
            <person name="Pino M."/>
            <person name="Di Conza J."/>
            <person name="Gutkind G."/>
        </authorList>
    </citation>
    <scope>NUCLEOTIDE SEQUENCE [LARGE SCALE GENOMIC DNA]</scope>
    <source>
        <strain evidence="3 4">MP06</strain>
    </source>
</reference>
<proteinExistence type="predicted"/>
<accession>A0A0A0DC15</accession>
<dbReference type="EMBL" id="JANX01000086">
    <property type="protein sequence ID" value="KGM34532.1"/>
    <property type="molecule type" value="Genomic_DNA"/>
</dbReference>
<dbReference type="InterPro" id="IPR005654">
    <property type="entry name" value="ATPase_AFG1-like"/>
</dbReference>
<dbReference type="NCBIfam" id="NF040713">
    <property type="entry name" value="ZapE"/>
    <property type="match status" value="1"/>
</dbReference>
<dbReference type="Gene3D" id="3.40.50.300">
    <property type="entry name" value="P-loop containing nucleotide triphosphate hydrolases"/>
    <property type="match status" value="1"/>
</dbReference>
<dbReference type="Proteomes" id="UP000029995">
    <property type="component" value="Unassembled WGS sequence"/>
</dbReference>
<dbReference type="OrthoDB" id="9774491at2"/>
<gene>
    <name evidence="3" type="ORF">P409_09665</name>
</gene>
<sequence length="388" mass="43221">MPDVAAQDDEPLALYRRRIAEGALRADPAQAAAVEKLQRLHRQLRSYTPPEPESNGNGLLARLGFGRKKAPATDPPRGLYFWGGVGRGKSMLMDLFFDTTPVPKKRRVHFNAFMLEVHQRIHEWRQSGAAAEGETADPIPPLARRIAAEAWLLCFDEFHVVDIADAMILGRLFQALFGLGVIVVATSNWPPDELYKDGLQRDRFLPFIAMIKKKLEVVELDGGRDYRLDRLRGRPVYHSPLGGMAHKALAELFADLTDGAEGAPATLPVPGNRTLEVPRAAKGVAWCDFDALCARPLGAADYLTLADAFHTVIIEGVPRFTEAKRHEMKRFIVLIDSLYEARRRVVIAAEVPVTQLYAGDSQALEFARTESRLMEMQSVDYIEARKAA</sequence>
<keyword evidence="2" id="KW-0067">ATP-binding</keyword>
<dbReference type="GO" id="GO:0005737">
    <property type="term" value="C:cytoplasm"/>
    <property type="evidence" value="ECO:0007669"/>
    <property type="project" value="TreeGrafter"/>
</dbReference>
<evidence type="ECO:0000256" key="1">
    <source>
        <dbReference type="ARBA" id="ARBA00022741"/>
    </source>
</evidence>
<organism evidence="3 4">
    <name type="scientific">Inquilinus limosus MP06</name>
    <dbReference type="NCBI Taxonomy" id="1398085"/>
    <lineage>
        <taxon>Bacteria</taxon>
        <taxon>Pseudomonadati</taxon>
        <taxon>Pseudomonadota</taxon>
        <taxon>Alphaproteobacteria</taxon>
        <taxon>Rhodospirillales</taxon>
        <taxon>Rhodospirillaceae</taxon>
        <taxon>Inquilinus</taxon>
    </lineage>
</organism>
<dbReference type="Pfam" id="PF03969">
    <property type="entry name" value="AFG1_ATPase"/>
    <property type="match status" value="1"/>
</dbReference>
<dbReference type="InterPro" id="IPR027417">
    <property type="entry name" value="P-loop_NTPase"/>
</dbReference>
<dbReference type="PANTHER" id="PTHR12169">
    <property type="entry name" value="ATPASE N2B"/>
    <property type="match status" value="1"/>
</dbReference>
<dbReference type="PANTHER" id="PTHR12169:SF6">
    <property type="entry name" value="AFG1-LIKE ATPASE"/>
    <property type="match status" value="1"/>
</dbReference>